<dbReference type="GO" id="GO:0045165">
    <property type="term" value="P:cell fate commitment"/>
    <property type="evidence" value="ECO:0007669"/>
    <property type="project" value="TreeGrafter"/>
</dbReference>
<comment type="subcellular location">
    <subcellularLocation>
        <location evidence="1 8">Secreted</location>
        <location evidence="1 8">Extracellular space</location>
        <location evidence="1 8">Extracellular matrix</location>
    </subcellularLocation>
</comment>
<dbReference type="Gene3D" id="3.30.2460.20">
    <property type="match status" value="1"/>
</dbReference>
<dbReference type="InterPro" id="IPR043158">
    <property type="entry name" value="Wnt_C"/>
</dbReference>
<keyword evidence="4" id="KW-0964">Secreted</keyword>
<organism evidence="10">
    <name type="scientific">Mnemiopsis leidyi</name>
    <name type="common">Sea walnut</name>
    <name type="synonym">Warty comb jellyfish</name>
    <dbReference type="NCBI Taxonomy" id="27923"/>
    <lineage>
        <taxon>Eukaryota</taxon>
        <taxon>Metazoa</taxon>
        <taxon>Ctenophora</taxon>
        <taxon>Tentaculata</taxon>
        <taxon>Lobata</taxon>
        <taxon>Bolinopsidae</taxon>
        <taxon>Mnemiopsis</taxon>
    </lineage>
</organism>
<reference evidence="10" key="1">
    <citation type="submission" date="2010-06" db="EMBL/GenBank/DDBJ databases">
        <title>Genomic insights into Wnt signalling in an early diverging metazoan, the ctenophore Mnemiopsis leidyi.</title>
        <authorList>
            <person name="Pang K."/>
            <person name="Ryan J.F."/>
            <person name="Mullikin J.C."/>
            <person name="Baxevanis A.D."/>
            <person name="Martindale M.Q."/>
        </authorList>
    </citation>
    <scope>NUCLEOTIDE SEQUENCE</scope>
</reference>
<keyword evidence="6 8" id="KW-0879">Wnt signaling pathway</keyword>
<dbReference type="CDD" id="cd13113">
    <property type="entry name" value="Wnt"/>
    <property type="match status" value="1"/>
</dbReference>
<dbReference type="HOGENOM" id="CLU_033039_1_0_1"/>
<comment type="function">
    <text evidence="8">Ligand for members of the frizzled family of seven transmembrane receptors.</text>
</comment>
<dbReference type="GO" id="GO:0030182">
    <property type="term" value="P:neuron differentiation"/>
    <property type="evidence" value="ECO:0007669"/>
    <property type="project" value="TreeGrafter"/>
</dbReference>
<dbReference type="GO" id="GO:0005615">
    <property type="term" value="C:extracellular space"/>
    <property type="evidence" value="ECO:0007669"/>
    <property type="project" value="TreeGrafter"/>
</dbReference>
<evidence type="ECO:0000256" key="2">
    <source>
        <dbReference type="ARBA" id="ARBA00005683"/>
    </source>
</evidence>
<sequence length="370" mass="41299">MAIVLLKLVLLLVVTEVSGSEIFNRRLGGRRLGSPVGETTRSMGLPTEACQMVNGLTRKQKAVCAESPALIPVILQGINKAIKECQKQFDSRRWNCSSFDVNVVFGKKRKPQLPGTKERAVIHAFASAGVVDVVAQSCYAGNLTACGMCPSPNARSMGPNNQWGLCSDNIVDSATFAKRLLDARENSYTPLSALNLHNNHVGRETIYELAGKTCRCHGQSASCSVQTCWHAFPHFEKVAKKLAMKYDMALLAVESRKRSGQFKLLEADQPSKRLVRHKGNREVMEVTHLYYLNESPSYCDPDQDRGSLGTRGRRCTLSGDKWENCEFLCCGRGYRTEQFEELVDCNCTFKFCCYVQCEKCLEVKSHHYCL</sequence>
<dbReference type="GO" id="GO:0005109">
    <property type="term" value="F:frizzled binding"/>
    <property type="evidence" value="ECO:0007669"/>
    <property type="project" value="TreeGrafter"/>
</dbReference>
<evidence type="ECO:0000313" key="10">
    <source>
        <dbReference type="EMBL" id="ADO34158.1"/>
    </source>
</evidence>
<comment type="similarity">
    <text evidence="2 8">Belongs to the Wnt family.</text>
</comment>
<evidence type="ECO:0000256" key="4">
    <source>
        <dbReference type="ARBA" id="ARBA00022525"/>
    </source>
</evidence>
<name>E3UKC6_MNELE</name>
<dbReference type="PANTHER" id="PTHR12027">
    <property type="entry name" value="WNT RELATED"/>
    <property type="match status" value="1"/>
</dbReference>
<evidence type="ECO:0000256" key="5">
    <source>
        <dbReference type="ARBA" id="ARBA00022530"/>
    </source>
</evidence>
<dbReference type="AlphaFoldDB" id="E3UKC6"/>
<dbReference type="PRINTS" id="PR01349">
    <property type="entry name" value="WNTPROTEIN"/>
</dbReference>
<evidence type="ECO:0000256" key="6">
    <source>
        <dbReference type="ARBA" id="ARBA00022687"/>
    </source>
</evidence>
<evidence type="ECO:0000256" key="3">
    <source>
        <dbReference type="ARBA" id="ARBA00022473"/>
    </source>
</evidence>
<proteinExistence type="evidence at transcript level"/>
<keyword evidence="3 8" id="KW-0217">Developmental protein</keyword>
<keyword evidence="7" id="KW-1015">Disulfide bond</keyword>
<protein>
    <recommendedName>
        <fullName evidence="8">Protein Wnt</fullName>
    </recommendedName>
</protein>
<evidence type="ECO:0000256" key="7">
    <source>
        <dbReference type="ARBA" id="ARBA00023157"/>
    </source>
</evidence>
<dbReference type="InterPro" id="IPR005817">
    <property type="entry name" value="Wnt"/>
</dbReference>
<dbReference type="EMBL" id="HM448816">
    <property type="protein sequence ID" value="ADO34158.1"/>
    <property type="molecule type" value="mRNA"/>
</dbReference>
<evidence type="ECO:0000256" key="9">
    <source>
        <dbReference type="SAM" id="SignalP"/>
    </source>
</evidence>
<evidence type="ECO:0000256" key="8">
    <source>
        <dbReference type="RuleBase" id="RU003500"/>
    </source>
</evidence>
<dbReference type="SMR" id="E3UKC6"/>
<feature type="chain" id="PRO_5003181343" description="Protein Wnt" evidence="9">
    <location>
        <begin position="20"/>
        <end position="370"/>
    </location>
</feature>
<dbReference type="Pfam" id="PF00110">
    <property type="entry name" value="wnt"/>
    <property type="match status" value="1"/>
</dbReference>
<keyword evidence="9" id="KW-0732">Signal</keyword>
<dbReference type="GO" id="GO:0005125">
    <property type="term" value="F:cytokine activity"/>
    <property type="evidence" value="ECO:0007669"/>
    <property type="project" value="TreeGrafter"/>
</dbReference>
<keyword evidence="5" id="KW-0272">Extracellular matrix</keyword>
<accession>E3UKC6</accession>
<evidence type="ECO:0000256" key="1">
    <source>
        <dbReference type="ARBA" id="ARBA00004498"/>
    </source>
</evidence>
<feature type="signal peptide" evidence="9">
    <location>
        <begin position="1"/>
        <end position="19"/>
    </location>
</feature>
<dbReference type="SMART" id="SM00097">
    <property type="entry name" value="WNT1"/>
    <property type="match status" value="1"/>
</dbReference>
<dbReference type="GO" id="GO:0060070">
    <property type="term" value="P:canonical Wnt signaling pathway"/>
    <property type="evidence" value="ECO:0007669"/>
    <property type="project" value="TreeGrafter"/>
</dbReference>